<dbReference type="EMBL" id="LFMI01000038">
    <property type="protein sequence ID" value="OTA00123.1"/>
    <property type="molecule type" value="Genomic_DNA"/>
</dbReference>
<reference evidence="1 2" key="1">
    <citation type="journal article" date="2015" name="Genome Announc.">
        <title>Genome sequence and annotation of Trichoderma parareesei, the ancestor of the cellulase producer Trichoderma reesei.</title>
        <authorList>
            <person name="Yang D."/>
            <person name="Pomraning K."/>
            <person name="Kopchinskiy A."/>
            <person name="Karimi Aghcheh R."/>
            <person name="Atanasova L."/>
            <person name="Chenthamara K."/>
            <person name="Baker S.E."/>
            <person name="Zhang R."/>
            <person name="Shen Q."/>
            <person name="Freitag M."/>
            <person name="Kubicek C.P."/>
            <person name="Druzhinina I.S."/>
        </authorList>
    </citation>
    <scope>NUCLEOTIDE SEQUENCE [LARGE SCALE GENOMIC DNA]</scope>
    <source>
        <strain evidence="1 2">CBS 125925</strain>
    </source>
</reference>
<sequence length="143" mass="16052">MGREMIIKTKTERLLSSTAALFTHAATAQKTVCAGSTGNWFSMAVYPQIHNATYDSTFDMDYYSQQQMPLVYSLFKPFGMTGYTITTFGRDAPYSTLTLMYFATAEQFEEAFAAHGEEIYAKVPLFSSEVPPHYVGQVYNITV</sequence>
<dbReference type="InterPro" id="IPR011008">
    <property type="entry name" value="Dimeric_a/b-barrel"/>
</dbReference>
<gene>
    <name evidence="1" type="ORF">A9Z42_0044080</name>
</gene>
<dbReference type="Proteomes" id="UP000219286">
    <property type="component" value="Unassembled WGS sequence"/>
</dbReference>
<keyword evidence="2" id="KW-1185">Reference proteome</keyword>
<accession>A0A2H2YVD1</accession>
<dbReference type="OrthoDB" id="4892971at2759"/>
<comment type="caution">
    <text evidence="1">The sequence shown here is derived from an EMBL/GenBank/DDBJ whole genome shotgun (WGS) entry which is preliminary data.</text>
</comment>
<dbReference type="SUPFAM" id="SSF54909">
    <property type="entry name" value="Dimeric alpha+beta barrel"/>
    <property type="match status" value="1"/>
</dbReference>
<dbReference type="PANTHER" id="PTHR40260">
    <property type="entry name" value="BLR8190 PROTEIN"/>
    <property type="match status" value="1"/>
</dbReference>
<proteinExistence type="predicted"/>
<protein>
    <recommendedName>
        <fullName evidence="3">ABM domain-containing protein</fullName>
    </recommendedName>
</protein>
<name>A0A2H2YVD1_TRIPA</name>
<organism evidence="1 2">
    <name type="scientific">Trichoderma parareesei</name>
    <name type="common">Filamentous fungus</name>
    <dbReference type="NCBI Taxonomy" id="858221"/>
    <lineage>
        <taxon>Eukaryota</taxon>
        <taxon>Fungi</taxon>
        <taxon>Dikarya</taxon>
        <taxon>Ascomycota</taxon>
        <taxon>Pezizomycotina</taxon>
        <taxon>Sordariomycetes</taxon>
        <taxon>Hypocreomycetidae</taxon>
        <taxon>Hypocreales</taxon>
        <taxon>Hypocreaceae</taxon>
        <taxon>Trichoderma</taxon>
    </lineage>
</organism>
<evidence type="ECO:0000313" key="2">
    <source>
        <dbReference type="Proteomes" id="UP000219286"/>
    </source>
</evidence>
<evidence type="ECO:0008006" key="3">
    <source>
        <dbReference type="Google" id="ProtNLM"/>
    </source>
</evidence>
<dbReference type="AlphaFoldDB" id="A0A2H2YVD1"/>
<evidence type="ECO:0000313" key="1">
    <source>
        <dbReference type="EMBL" id="OTA00123.1"/>
    </source>
</evidence>
<dbReference type="PANTHER" id="PTHR40260:SF2">
    <property type="entry name" value="BLR8190 PROTEIN"/>
    <property type="match status" value="1"/>
</dbReference>
<dbReference type="Gene3D" id="3.30.70.100">
    <property type="match status" value="1"/>
</dbReference>